<evidence type="ECO:0000313" key="1">
    <source>
        <dbReference type="EMBL" id="URI10299.1"/>
    </source>
</evidence>
<evidence type="ECO:0000313" key="2">
    <source>
        <dbReference type="Proteomes" id="UP001056201"/>
    </source>
</evidence>
<keyword evidence="2" id="KW-1185">Reference proteome</keyword>
<sequence>MSTTSNVFVPRYQATPRGAKLVGLIVSTFTNIAERRRAAKMAAVKSVEAEEVRRYARGVARHDPGFAADLFAAADRHTGN</sequence>
<organism evidence="1 2">
    <name type="scientific">Aquincola tertiaricarbonis</name>
    <dbReference type="NCBI Taxonomy" id="391953"/>
    <lineage>
        <taxon>Bacteria</taxon>
        <taxon>Pseudomonadati</taxon>
        <taxon>Pseudomonadota</taxon>
        <taxon>Betaproteobacteria</taxon>
        <taxon>Burkholderiales</taxon>
        <taxon>Sphaerotilaceae</taxon>
        <taxon>Aquincola</taxon>
    </lineage>
</organism>
<reference evidence="1" key="1">
    <citation type="submission" date="2022-05" db="EMBL/GenBank/DDBJ databases">
        <title>An RpoN-dependent PEP-CTERM gene is involved in floc formation of an Aquincola tertiaricarbonis strain.</title>
        <authorList>
            <person name="Qiu D."/>
            <person name="Xia M."/>
        </authorList>
    </citation>
    <scope>NUCLEOTIDE SEQUENCE</scope>
    <source>
        <strain evidence="1">RN12</strain>
    </source>
</reference>
<proteinExistence type="predicted"/>
<dbReference type="EMBL" id="CP097636">
    <property type="protein sequence ID" value="URI10299.1"/>
    <property type="molecule type" value="Genomic_DNA"/>
</dbReference>
<gene>
    <name evidence="1" type="ORF">MW290_14885</name>
</gene>
<dbReference type="Proteomes" id="UP001056201">
    <property type="component" value="Chromosome 2"/>
</dbReference>
<dbReference type="RefSeq" id="WP_250198503.1">
    <property type="nucleotide sequence ID" value="NZ_CP097636.1"/>
</dbReference>
<protein>
    <submittedName>
        <fullName evidence="1">Uncharacterized protein</fullName>
    </submittedName>
</protein>
<accession>A0ABY4SCU4</accession>
<name>A0ABY4SCU4_AQUTE</name>